<organism evidence="7 8">
    <name type="scientific">Labrys okinawensis</name>
    <dbReference type="NCBI Taxonomy" id="346911"/>
    <lineage>
        <taxon>Bacteria</taxon>
        <taxon>Pseudomonadati</taxon>
        <taxon>Pseudomonadota</taxon>
        <taxon>Alphaproteobacteria</taxon>
        <taxon>Hyphomicrobiales</taxon>
        <taxon>Xanthobacteraceae</taxon>
        <taxon>Labrys</taxon>
    </lineage>
</organism>
<comment type="caution">
    <text evidence="7">The sequence shown here is derived from an EMBL/GenBank/DDBJ whole genome shotgun (WGS) entry which is preliminary data.</text>
</comment>
<keyword evidence="4 5" id="KW-0472">Membrane</keyword>
<keyword evidence="7" id="KW-0547">Nucleotide-binding</keyword>
<evidence type="ECO:0000256" key="4">
    <source>
        <dbReference type="ARBA" id="ARBA00023136"/>
    </source>
</evidence>
<evidence type="ECO:0000313" key="7">
    <source>
        <dbReference type="EMBL" id="PRH84798.1"/>
    </source>
</evidence>
<feature type="transmembrane region" description="Helical" evidence="5">
    <location>
        <begin position="50"/>
        <end position="71"/>
    </location>
</feature>
<dbReference type="PROSITE" id="PS50929">
    <property type="entry name" value="ABC_TM1F"/>
    <property type="match status" value="1"/>
</dbReference>
<evidence type="ECO:0000313" key="8">
    <source>
        <dbReference type="Proteomes" id="UP000237682"/>
    </source>
</evidence>
<feature type="transmembrane region" description="Helical" evidence="5">
    <location>
        <begin position="158"/>
        <end position="176"/>
    </location>
</feature>
<proteinExistence type="predicted"/>
<dbReference type="InterPro" id="IPR011527">
    <property type="entry name" value="ABC1_TM_dom"/>
</dbReference>
<sequence>MPRSLYRFIWQVSGAHQLWITVLSILLFGIGTSSLEVQRRIVNDALRGGIYGPIFTLAGLYLSISLAEGLVKLCLNIYRNWIGERAVRTLRQSVFVAGQGGAIVPVPDLTEGIQLSIVLEEADPLGGFVGEAFSEPVLQAGVLISVVGYLLYLQPLMALVVVFVFFPQIGFVPLMQNAINRRVQMRVGLLREMSGAIVGAGGAVDGDGRQHTRIHTIFLQNMAIYKLKFSMNFLMNLMTQLGVTAILALGGYFVVLGQIEIGTVVAFLSGLSRINDPWGDLVTWYRDLQATRVKYRLLCEAQKLGAIAGGAGE</sequence>
<evidence type="ECO:0000256" key="5">
    <source>
        <dbReference type="SAM" id="Phobius"/>
    </source>
</evidence>
<comment type="subcellular location">
    <subcellularLocation>
        <location evidence="1">Cell membrane</location>
        <topology evidence="1">Multi-pass membrane protein</topology>
    </subcellularLocation>
</comment>
<accession>A0A2S9Q601</accession>
<protein>
    <submittedName>
        <fullName evidence="7">Multidrug ABC transporter ATP-binding protein</fullName>
    </submittedName>
</protein>
<name>A0A2S9Q601_9HYPH</name>
<dbReference type="RefSeq" id="WP_105864788.1">
    <property type="nucleotide sequence ID" value="NZ_PUEJ01000011.1"/>
</dbReference>
<gene>
    <name evidence="7" type="ORF">C5L14_25005</name>
</gene>
<evidence type="ECO:0000256" key="1">
    <source>
        <dbReference type="ARBA" id="ARBA00004651"/>
    </source>
</evidence>
<evidence type="ECO:0000259" key="6">
    <source>
        <dbReference type="PROSITE" id="PS50929"/>
    </source>
</evidence>
<dbReference type="GO" id="GO:0140359">
    <property type="term" value="F:ABC-type transporter activity"/>
    <property type="evidence" value="ECO:0007669"/>
    <property type="project" value="InterPro"/>
</dbReference>
<reference evidence="7 8" key="1">
    <citation type="submission" date="2018-02" db="EMBL/GenBank/DDBJ databases">
        <title>Whole genome sequencing of endophytic bacterium.</title>
        <authorList>
            <person name="Eedara R."/>
            <person name="Podile A.R."/>
        </authorList>
    </citation>
    <scope>NUCLEOTIDE SEQUENCE [LARGE SCALE GENOMIC DNA]</scope>
    <source>
        <strain evidence="7 8">RP1T</strain>
    </source>
</reference>
<keyword evidence="2 5" id="KW-0812">Transmembrane</keyword>
<evidence type="ECO:0000256" key="3">
    <source>
        <dbReference type="ARBA" id="ARBA00022989"/>
    </source>
</evidence>
<dbReference type="EMBL" id="PUEJ01000011">
    <property type="protein sequence ID" value="PRH84798.1"/>
    <property type="molecule type" value="Genomic_DNA"/>
</dbReference>
<dbReference type="Proteomes" id="UP000237682">
    <property type="component" value="Unassembled WGS sequence"/>
</dbReference>
<dbReference type="AlphaFoldDB" id="A0A2S9Q601"/>
<evidence type="ECO:0000256" key="2">
    <source>
        <dbReference type="ARBA" id="ARBA00022692"/>
    </source>
</evidence>
<keyword evidence="7" id="KW-0067">ATP-binding</keyword>
<dbReference type="SUPFAM" id="SSF90123">
    <property type="entry name" value="ABC transporter transmembrane region"/>
    <property type="match status" value="1"/>
</dbReference>
<dbReference type="GO" id="GO:0005524">
    <property type="term" value="F:ATP binding"/>
    <property type="evidence" value="ECO:0007669"/>
    <property type="project" value="UniProtKB-KW"/>
</dbReference>
<keyword evidence="3 5" id="KW-1133">Transmembrane helix</keyword>
<dbReference type="GO" id="GO:0005886">
    <property type="term" value="C:plasma membrane"/>
    <property type="evidence" value="ECO:0007669"/>
    <property type="project" value="UniProtKB-SubCell"/>
</dbReference>
<dbReference type="OrthoDB" id="9760920at2"/>
<dbReference type="Gene3D" id="1.20.1560.10">
    <property type="entry name" value="ABC transporter type 1, transmembrane domain"/>
    <property type="match status" value="2"/>
</dbReference>
<keyword evidence="8" id="KW-1185">Reference proteome</keyword>
<dbReference type="InterPro" id="IPR036640">
    <property type="entry name" value="ABC1_TM_sf"/>
</dbReference>
<feature type="transmembrane region" description="Helical" evidence="5">
    <location>
        <begin position="233"/>
        <end position="255"/>
    </location>
</feature>
<feature type="transmembrane region" description="Helical" evidence="5">
    <location>
        <begin position="12"/>
        <end position="30"/>
    </location>
</feature>
<feature type="domain" description="ABC transmembrane type-1" evidence="6">
    <location>
        <begin position="18"/>
        <end position="290"/>
    </location>
</feature>